<sequence>MSLVINSLRSHFFKHLLCTSTAAAAASTATALIFGHRTRGIVGQSRFSDSVFFFSERYKLLSQLASKTATFSTSRSSSSLETLPTDSYTSPYLSVTICCQKNVADMLSEALLCFGANSTSIDEHDDDSEVGDEICISSIFSVSQDVKESISLAVDSIGLKEIPSYDVVMHDHTDWIKESQESFHPVQVIEGIWIVPEWRKPPDLQATNIILNPGLAFGTGDHPTTKLCLMLLYDVIKGGEVFLDYGTGSGILAIAAIKFGAAFSAGLDIDPQAITAAQHNATLNNIQPEKLFLSLVPSTGSSTFTNEIVSKPTDRQHLNDKGVVTETEKFHVVIANILLNPLLDLADQIVSHAKPGATVGLSGIISEQVPRIIHRYSPFLEDITVSKMDDWACLAGFKKINLG</sequence>
<reference evidence="9" key="1">
    <citation type="journal article" date="2025" name="Foods">
        <title>Unveiling the Microbial Signatures of Arabica Coffee Cherries: Insights into Ripeness Specific Diversity, Functional Traits, and Implications for Quality and Safety.</title>
        <authorList>
            <consortium name="RefSeq"/>
            <person name="Tenea G.N."/>
            <person name="Cifuentes V."/>
            <person name="Reyes P."/>
            <person name="Cevallos-Vallejos M."/>
        </authorList>
    </citation>
    <scope>NUCLEOTIDE SEQUENCE [LARGE SCALE GENOMIC DNA]</scope>
</reference>
<comment type="similarity">
    <text evidence="1">Belongs to the methyltransferase superfamily. PrmA family.</text>
</comment>
<dbReference type="SUPFAM" id="SSF53335">
    <property type="entry name" value="S-adenosyl-L-methionine-dependent methyltransferases"/>
    <property type="match status" value="1"/>
</dbReference>
<dbReference type="InterPro" id="IPR004498">
    <property type="entry name" value="Ribosomal_PrmA_MeTrfase"/>
</dbReference>
<dbReference type="GO" id="GO:0005739">
    <property type="term" value="C:mitochondrion"/>
    <property type="evidence" value="ECO:0007669"/>
    <property type="project" value="TreeGrafter"/>
</dbReference>
<dbReference type="PANTHER" id="PTHR43648:SF1">
    <property type="entry name" value="ELECTRON TRANSFER FLAVOPROTEIN BETA SUBUNIT LYSINE METHYLTRANSFERASE"/>
    <property type="match status" value="1"/>
</dbReference>
<keyword evidence="9" id="KW-1185">Reference proteome</keyword>
<dbReference type="GO" id="GO:0032259">
    <property type="term" value="P:methylation"/>
    <property type="evidence" value="ECO:0007669"/>
    <property type="project" value="UniProtKB-KW"/>
</dbReference>
<dbReference type="AlphaFoldDB" id="A0A6P6S687"/>
<dbReference type="RefSeq" id="XP_027061324.1">
    <property type="nucleotide sequence ID" value="XM_027205523.2"/>
</dbReference>
<keyword evidence="5" id="KW-0949">S-adenosyl-L-methionine</keyword>
<dbReference type="Gene3D" id="3.40.50.150">
    <property type="entry name" value="Vaccinia Virus protein VP39"/>
    <property type="match status" value="1"/>
</dbReference>
<comment type="similarity">
    <text evidence="6">Belongs to the methyltransferase superfamily. ETFBKMT family.</text>
</comment>
<evidence type="ECO:0000256" key="8">
    <source>
        <dbReference type="ARBA" id="ARBA00042266"/>
    </source>
</evidence>
<evidence type="ECO:0000256" key="4">
    <source>
        <dbReference type="ARBA" id="ARBA00022679"/>
    </source>
</evidence>
<evidence type="ECO:0000256" key="7">
    <source>
        <dbReference type="ARBA" id="ARBA00041867"/>
    </source>
</evidence>
<evidence type="ECO:0000256" key="1">
    <source>
        <dbReference type="ARBA" id="ARBA00009741"/>
    </source>
</evidence>
<dbReference type="Proteomes" id="UP001652660">
    <property type="component" value="Chromosome 5e"/>
</dbReference>
<evidence type="ECO:0000256" key="6">
    <source>
        <dbReference type="ARBA" id="ARBA00037932"/>
    </source>
</evidence>
<reference evidence="10" key="2">
    <citation type="submission" date="2025-08" db="UniProtKB">
        <authorList>
            <consortium name="RefSeq"/>
        </authorList>
    </citation>
    <scope>IDENTIFICATION</scope>
    <source>
        <tissue evidence="10">Leaves</tissue>
    </source>
</reference>
<dbReference type="CDD" id="cd02440">
    <property type="entry name" value="AdoMet_MTases"/>
    <property type="match status" value="1"/>
</dbReference>
<evidence type="ECO:0000313" key="10">
    <source>
        <dbReference type="RefSeq" id="XP_027061324.1"/>
    </source>
</evidence>
<keyword evidence="2" id="KW-0963">Cytoplasm</keyword>
<dbReference type="InterPro" id="IPR050078">
    <property type="entry name" value="Ribosomal_L11_MeTrfase_PrmA"/>
</dbReference>
<evidence type="ECO:0000256" key="3">
    <source>
        <dbReference type="ARBA" id="ARBA00022603"/>
    </source>
</evidence>
<gene>
    <name evidence="10" type="primary">LOC113687964</name>
</gene>
<name>A0A6P6S687_COFAR</name>
<keyword evidence="3" id="KW-0489">Methyltransferase</keyword>
<dbReference type="OrthoDB" id="419617at2759"/>
<dbReference type="GO" id="GO:0016279">
    <property type="term" value="F:protein-lysine N-methyltransferase activity"/>
    <property type="evidence" value="ECO:0007669"/>
    <property type="project" value="TreeGrafter"/>
</dbReference>
<dbReference type="Pfam" id="PF06325">
    <property type="entry name" value="PrmA"/>
    <property type="match status" value="1"/>
</dbReference>
<accession>A0A6P6S687</accession>
<protein>
    <recommendedName>
        <fullName evidence="8">ETFB lysine methyltransferase</fullName>
    </recommendedName>
    <alternativeName>
        <fullName evidence="7">Protein N-lysine methyltransferase METTL20</fullName>
    </alternativeName>
</protein>
<dbReference type="InterPro" id="IPR029063">
    <property type="entry name" value="SAM-dependent_MTases_sf"/>
</dbReference>
<evidence type="ECO:0000313" key="9">
    <source>
        <dbReference type="Proteomes" id="UP001652660"/>
    </source>
</evidence>
<proteinExistence type="inferred from homology"/>
<evidence type="ECO:0000256" key="2">
    <source>
        <dbReference type="ARBA" id="ARBA00022490"/>
    </source>
</evidence>
<dbReference type="GeneID" id="113687964"/>
<dbReference type="PANTHER" id="PTHR43648">
    <property type="entry name" value="ELECTRON TRANSFER FLAVOPROTEIN BETA SUBUNIT LYSINE METHYLTRANSFERASE"/>
    <property type="match status" value="1"/>
</dbReference>
<organism evidence="9 10">
    <name type="scientific">Coffea arabica</name>
    <name type="common">Arabian coffee</name>
    <dbReference type="NCBI Taxonomy" id="13443"/>
    <lineage>
        <taxon>Eukaryota</taxon>
        <taxon>Viridiplantae</taxon>
        <taxon>Streptophyta</taxon>
        <taxon>Embryophyta</taxon>
        <taxon>Tracheophyta</taxon>
        <taxon>Spermatophyta</taxon>
        <taxon>Magnoliopsida</taxon>
        <taxon>eudicotyledons</taxon>
        <taxon>Gunneridae</taxon>
        <taxon>Pentapetalae</taxon>
        <taxon>asterids</taxon>
        <taxon>lamiids</taxon>
        <taxon>Gentianales</taxon>
        <taxon>Rubiaceae</taxon>
        <taxon>Ixoroideae</taxon>
        <taxon>Gardenieae complex</taxon>
        <taxon>Bertiereae - Coffeeae clade</taxon>
        <taxon>Coffeeae</taxon>
        <taxon>Coffea</taxon>
    </lineage>
</organism>
<keyword evidence="4" id="KW-0808">Transferase</keyword>
<evidence type="ECO:0000256" key="5">
    <source>
        <dbReference type="ARBA" id="ARBA00022691"/>
    </source>
</evidence>
<dbReference type="HAMAP" id="MF_00735">
    <property type="entry name" value="Methyltr_PrmA"/>
    <property type="match status" value="1"/>
</dbReference>